<evidence type="ECO:0000313" key="14">
    <source>
        <dbReference type="EnsemblMetazoa" id="ACOM025175-PA.1"/>
    </source>
</evidence>
<dbReference type="EnsemblMetazoa" id="ACOM025175-RA">
    <property type="protein sequence ID" value="ACOM025175-PA.1"/>
    <property type="gene ID" value="ACOM025175"/>
</dbReference>
<comment type="subcellular location">
    <subcellularLocation>
        <location evidence="1">Cell membrane</location>
        <topology evidence="1">Multi-pass membrane protein</topology>
    </subcellularLocation>
</comment>
<evidence type="ECO:0000256" key="9">
    <source>
        <dbReference type="ARBA" id="ARBA00023136"/>
    </source>
</evidence>
<evidence type="ECO:0000256" key="10">
    <source>
        <dbReference type="ARBA" id="ARBA00023201"/>
    </source>
</evidence>
<feature type="region of interest" description="Disordered" evidence="12">
    <location>
        <begin position="34"/>
        <end position="53"/>
    </location>
</feature>
<keyword evidence="6 13" id="KW-1133">Transmembrane helix</keyword>
<dbReference type="Gene3D" id="1.20.1730.10">
    <property type="entry name" value="Sodium/glucose cotransporter"/>
    <property type="match status" value="1"/>
</dbReference>
<keyword evidence="10" id="KW-0739">Sodium transport</keyword>
<dbReference type="Proteomes" id="UP000075882">
    <property type="component" value="Unassembled WGS sequence"/>
</dbReference>
<evidence type="ECO:0000256" key="13">
    <source>
        <dbReference type="SAM" id="Phobius"/>
    </source>
</evidence>
<dbReference type="VEuPathDB" id="VectorBase:ACON2_037442"/>
<keyword evidence="3" id="KW-0813">Transport</keyword>
<proteinExistence type="inferred from homology"/>
<evidence type="ECO:0000256" key="3">
    <source>
        <dbReference type="ARBA" id="ARBA00022448"/>
    </source>
</evidence>
<evidence type="ECO:0000256" key="8">
    <source>
        <dbReference type="ARBA" id="ARBA00023065"/>
    </source>
</evidence>
<dbReference type="PROSITE" id="PS50283">
    <property type="entry name" value="NA_SOLUT_SYMP_3"/>
    <property type="match status" value="1"/>
</dbReference>
<keyword evidence="9 13" id="KW-0472">Membrane</keyword>
<reference evidence="14" key="1">
    <citation type="submission" date="2022-08" db="UniProtKB">
        <authorList>
            <consortium name="EnsemblMetazoa"/>
        </authorList>
    </citation>
    <scope>IDENTIFICATION</scope>
</reference>
<feature type="transmembrane region" description="Helical" evidence="13">
    <location>
        <begin position="176"/>
        <end position="199"/>
    </location>
</feature>
<dbReference type="AlphaFoldDB" id="A0A8W7P3C3"/>
<evidence type="ECO:0000256" key="1">
    <source>
        <dbReference type="ARBA" id="ARBA00004651"/>
    </source>
</evidence>
<keyword evidence="8" id="KW-0406">Ion transport</keyword>
<name>A0A8W7P3C3_ANOCL</name>
<feature type="transmembrane region" description="Helical" evidence="13">
    <location>
        <begin position="138"/>
        <end position="164"/>
    </location>
</feature>
<feature type="compositionally biased region" description="Polar residues" evidence="12">
    <location>
        <begin position="39"/>
        <end position="52"/>
    </location>
</feature>
<accession>A0A8W7P3C3</accession>
<evidence type="ECO:0000256" key="2">
    <source>
        <dbReference type="ARBA" id="ARBA00006434"/>
    </source>
</evidence>
<dbReference type="InterPro" id="IPR038377">
    <property type="entry name" value="Na/Glc_symporter_sf"/>
</dbReference>
<evidence type="ECO:0000256" key="7">
    <source>
        <dbReference type="ARBA" id="ARBA00023053"/>
    </source>
</evidence>
<organism evidence="14">
    <name type="scientific">Anopheles coluzzii</name>
    <name type="common">African malaria mosquito</name>
    <dbReference type="NCBI Taxonomy" id="1518534"/>
    <lineage>
        <taxon>Eukaryota</taxon>
        <taxon>Metazoa</taxon>
        <taxon>Ecdysozoa</taxon>
        <taxon>Arthropoda</taxon>
        <taxon>Hexapoda</taxon>
        <taxon>Insecta</taxon>
        <taxon>Pterygota</taxon>
        <taxon>Neoptera</taxon>
        <taxon>Endopterygota</taxon>
        <taxon>Diptera</taxon>
        <taxon>Nematocera</taxon>
        <taxon>Culicoidea</taxon>
        <taxon>Culicidae</taxon>
        <taxon>Anophelinae</taxon>
        <taxon>Anopheles</taxon>
    </lineage>
</organism>
<evidence type="ECO:0000256" key="4">
    <source>
        <dbReference type="ARBA" id="ARBA00022475"/>
    </source>
</evidence>
<dbReference type="GO" id="GO:0006814">
    <property type="term" value="P:sodium ion transport"/>
    <property type="evidence" value="ECO:0007669"/>
    <property type="project" value="UniProtKB-KW"/>
</dbReference>
<feature type="transmembrane region" description="Helical" evidence="13">
    <location>
        <begin position="98"/>
        <end position="118"/>
    </location>
</feature>
<feature type="transmembrane region" description="Helical" evidence="13">
    <location>
        <begin position="61"/>
        <end position="78"/>
    </location>
</feature>
<keyword evidence="7" id="KW-0915">Sodium</keyword>
<dbReference type="GO" id="GO:0005886">
    <property type="term" value="C:plasma membrane"/>
    <property type="evidence" value="ECO:0007669"/>
    <property type="project" value="UniProtKB-SubCell"/>
</dbReference>
<dbReference type="InterPro" id="IPR051163">
    <property type="entry name" value="Sodium:Solute_Symporter_SSF"/>
</dbReference>
<sequence length="244" mass="26757">LPTAQPTTHPPKHPSGSEFLRVCVNKQSWCRSCDKQPERATTNTNSSVQSPPESRAEMASYCRYLLVVLLAGVALGQPESIRSEPTDDSRPTFTVYDYLAVAFMLVISIGIGVFYGWFEKRGSGGADAAGGESSDDFLLGSGMSLFPVTLSLTTSFITAIELLGNPAEMFFSGTQFSLIVISMVLVVPVAVKVFYPIYYKLDVTSCYEYLGMRFDKRIRTFGAVLYILQVRSFSLSPSPAYIVS</sequence>
<evidence type="ECO:0000256" key="5">
    <source>
        <dbReference type="ARBA" id="ARBA00022692"/>
    </source>
</evidence>
<evidence type="ECO:0000256" key="12">
    <source>
        <dbReference type="SAM" id="MobiDB-lite"/>
    </source>
</evidence>
<protein>
    <submittedName>
        <fullName evidence="14">Uncharacterized protein</fullName>
    </submittedName>
</protein>
<dbReference type="PANTHER" id="PTHR42985:SF39">
    <property type="entry name" value="GH10366P"/>
    <property type="match status" value="1"/>
</dbReference>
<evidence type="ECO:0000256" key="11">
    <source>
        <dbReference type="RuleBase" id="RU362091"/>
    </source>
</evidence>
<keyword evidence="4" id="KW-1003">Cell membrane</keyword>
<evidence type="ECO:0000256" key="6">
    <source>
        <dbReference type="ARBA" id="ARBA00022989"/>
    </source>
</evidence>
<dbReference type="InterPro" id="IPR001734">
    <property type="entry name" value="Na/solute_symporter"/>
</dbReference>
<dbReference type="PANTHER" id="PTHR42985">
    <property type="entry name" value="SODIUM-COUPLED MONOCARBOXYLATE TRANSPORTER"/>
    <property type="match status" value="1"/>
</dbReference>
<comment type="similarity">
    <text evidence="2 11">Belongs to the sodium:solute symporter (SSF) (TC 2.A.21) family.</text>
</comment>
<dbReference type="Pfam" id="PF00474">
    <property type="entry name" value="SSF"/>
    <property type="match status" value="1"/>
</dbReference>
<keyword evidence="5 13" id="KW-0812">Transmembrane</keyword>
<dbReference type="GO" id="GO:0015293">
    <property type="term" value="F:symporter activity"/>
    <property type="evidence" value="ECO:0007669"/>
    <property type="project" value="TreeGrafter"/>
</dbReference>